<sequence>MIGKQIIGTSFRSVLNYNEEKLQQGKGEKIGGNMFGVDSRSLAKEFGMIRALKPNVSKAVYHTSISISPDEDLSNEKFRELGEKYLERMGFDNSQFLIYRHTDTEHPHIHLIANRIDLDGKVVSDSGNYKRSEKIIRELEKEYALKEVVSSEKVEEKAYSKGQYENFRKTGAIPIKVQLQVIVKKAIKESRSVKEFENRIIRGGATVKFHRNSNDKIYGVSFQMEGVKFKASQLGRGYSWNKIKEQLYDEQNQRIGSEESGRKGSYTRGASQKNTRNQPTGYQGTEDQINSSSKGSEGVDNRGQERDSHIESTAKSTDRYSGTGGQAATSNDLYSNENGTEVTGNESEGVSGGNTSGIINGLNMLFGGSAGRLEGQPLDDDKPKKKKKKRKRSV</sequence>
<name>A0ABX1WWZ4_9BACT</name>
<feature type="compositionally biased region" description="Polar residues" evidence="1">
    <location>
        <begin position="268"/>
        <end position="295"/>
    </location>
</feature>
<gene>
    <name evidence="3" type="ORF">ELS83_12145</name>
</gene>
<feature type="compositionally biased region" description="Polar residues" evidence="1">
    <location>
        <begin position="326"/>
        <end position="348"/>
    </location>
</feature>
<accession>A0ABX1WWZ4</accession>
<organism evidence="3 4">
    <name type="scientific">Marinifilum caeruleilacunae</name>
    <dbReference type="NCBI Taxonomy" id="2499076"/>
    <lineage>
        <taxon>Bacteria</taxon>
        <taxon>Pseudomonadati</taxon>
        <taxon>Bacteroidota</taxon>
        <taxon>Bacteroidia</taxon>
        <taxon>Marinilabiliales</taxon>
        <taxon>Marinifilaceae</taxon>
    </lineage>
</organism>
<protein>
    <recommendedName>
        <fullName evidence="2">MobA/VirD2-like nuclease domain-containing protein</fullName>
    </recommendedName>
</protein>
<feature type="compositionally biased region" description="Basic residues" evidence="1">
    <location>
        <begin position="384"/>
        <end position="394"/>
    </location>
</feature>
<feature type="domain" description="MobA/VirD2-like nuclease" evidence="2">
    <location>
        <begin position="17"/>
        <end position="145"/>
    </location>
</feature>
<evidence type="ECO:0000313" key="3">
    <source>
        <dbReference type="EMBL" id="NOU60572.1"/>
    </source>
</evidence>
<comment type="caution">
    <text evidence="3">The sequence shown here is derived from an EMBL/GenBank/DDBJ whole genome shotgun (WGS) entry which is preliminary data.</text>
</comment>
<dbReference type="EMBL" id="RZNH01000019">
    <property type="protein sequence ID" value="NOU60572.1"/>
    <property type="molecule type" value="Genomic_DNA"/>
</dbReference>
<feature type="compositionally biased region" description="Basic and acidic residues" evidence="1">
    <location>
        <begin position="297"/>
        <end position="318"/>
    </location>
</feature>
<evidence type="ECO:0000313" key="4">
    <source>
        <dbReference type="Proteomes" id="UP000732105"/>
    </source>
</evidence>
<dbReference type="Proteomes" id="UP000732105">
    <property type="component" value="Unassembled WGS sequence"/>
</dbReference>
<feature type="region of interest" description="Disordered" evidence="1">
    <location>
        <begin position="251"/>
        <end position="394"/>
    </location>
</feature>
<dbReference type="RefSeq" id="WP_171595844.1">
    <property type="nucleotide sequence ID" value="NZ_RZNH01000019.1"/>
</dbReference>
<proteinExistence type="predicted"/>
<reference evidence="3 4" key="1">
    <citation type="submission" date="2018-12" db="EMBL/GenBank/DDBJ databases">
        <title>Marinifilum JC070 sp. nov., a marine bacterium isolated from Yongle Blue Hole in the South China Sea.</title>
        <authorList>
            <person name="Fu T."/>
        </authorList>
    </citation>
    <scope>NUCLEOTIDE SEQUENCE [LARGE SCALE GENOMIC DNA]</scope>
    <source>
        <strain evidence="3 4">JC070</strain>
    </source>
</reference>
<dbReference type="InterPro" id="IPR005094">
    <property type="entry name" value="Endonuclease_MobA/VirD2"/>
</dbReference>
<evidence type="ECO:0000256" key="1">
    <source>
        <dbReference type="SAM" id="MobiDB-lite"/>
    </source>
</evidence>
<dbReference type="Pfam" id="PF03432">
    <property type="entry name" value="Relaxase"/>
    <property type="match status" value="1"/>
</dbReference>
<evidence type="ECO:0000259" key="2">
    <source>
        <dbReference type="Pfam" id="PF03432"/>
    </source>
</evidence>
<keyword evidence="4" id="KW-1185">Reference proteome</keyword>